<comment type="PTM">
    <text evidence="6">Methylated by PrmC. Methylation increases the termination efficiency of RF2.</text>
</comment>
<feature type="domain" description="Prokaryotic-type class I peptide chain release factors" evidence="7">
    <location>
        <begin position="247"/>
        <end position="263"/>
    </location>
</feature>
<dbReference type="InterPro" id="IPR000352">
    <property type="entry name" value="Pep_chain_release_fac_I"/>
</dbReference>
<dbReference type="FunFam" id="3.30.160.20:FF:000010">
    <property type="entry name" value="Peptide chain release factor 2"/>
    <property type="match status" value="1"/>
</dbReference>
<evidence type="ECO:0000313" key="8">
    <source>
        <dbReference type="EMBL" id="UNO48791.1"/>
    </source>
</evidence>
<comment type="subcellular location">
    <subcellularLocation>
        <location evidence="6">Cytoplasm</location>
    </subcellularLocation>
</comment>
<name>A0A9E6ZKX2_ALIAG</name>
<dbReference type="HAMAP" id="MF_00094">
    <property type="entry name" value="Rel_fac_2"/>
    <property type="match status" value="1"/>
</dbReference>
<protein>
    <recommendedName>
        <fullName evidence="3 6">Peptide chain release factor 2</fullName>
        <shortName evidence="6">RF-2</shortName>
    </recommendedName>
</protein>
<dbReference type="SUPFAM" id="SSF75620">
    <property type="entry name" value="Release factor"/>
    <property type="match status" value="1"/>
</dbReference>
<dbReference type="EMBL" id="CP080467">
    <property type="protein sequence ID" value="UNO48791.1"/>
    <property type="molecule type" value="Genomic_DNA"/>
</dbReference>
<feature type="modified residue" description="N5-methylglutamine" evidence="6">
    <location>
        <position position="254"/>
    </location>
</feature>
<reference evidence="9" key="1">
    <citation type="journal article" date="2022" name="G3 (Bethesda)">
        <title>Unveiling the complete genome sequence of Alicyclobacillus acidoterrestris DSM 3922T, a taint-producing strain.</title>
        <authorList>
            <person name="Leonardo I.C."/>
            <person name="Barreto Crespo M.T."/>
            <person name="Gaspar F.B."/>
        </authorList>
    </citation>
    <scope>NUCLEOTIDE SEQUENCE [LARGE SCALE GENOMIC DNA]</scope>
    <source>
        <strain evidence="9">DSM 3922</strain>
    </source>
</reference>
<keyword evidence="5 6" id="KW-0648">Protein biosynthesis</keyword>
<dbReference type="GO" id="GO:0005737">
    <property type="term" value="C:cytoplasm"/>
    <property type="evidence" value="ECO:0007669"/>
    <property type="project" value="UniProtKB-SubCell"/>
</dbReference>
<proteinExistence type="inferred from homology"/>
<dbReference type="Gene3D" id="3.30.70.1660">
    <property type="match status" value="1"/>
</dbReference>
<evidence type="ECO:0000256" key="3">
    <source>
        <dbReference type="ARBA" id="ARBA00019192"/>
    </source>
</evidence>
<gene>
    <name evidence="6 8" type="primary">prfB</name>
    <name evidence="8" type="ORF">K1I37_19480</name>
</gene>
<evidence type="ECO:0000256" key="5">
    <source>
        <dbReference type="ARBA" id="ARBA00022917"/>
    </source>
</evidence>
<evidence type="ECO:0000256" key="1">
    <source>
        <dbReference type="ARBA" id="ARBA00002613"/>
    </source>
</evidence>
<dbReference type="Pfam" id="PF03462">
    <property type="entry name" value="PCRF"/>
    <property type="match status" value="1"/>
</dbReference>
<dbReference type="PANTHER" id="PTHR43116">
    <property type="entry name" value="PEPTIDE CHAIN RELEASE FACTOR 2"/>
    <property type="match status" value="1"/>
</dbReference>
<evidence type="ECO:0000256" key="2">
    <source>
        <dbReference type="ARBA" id="ARBA00010835"/>
    </source>
</evidence>
<evidence type="ECO:0000256" key="4">
    <source>
        <dbReference type="ARBA" id="ARBA00022481"/>
    </source>
</evidence>
<comment type="similarity">
    <text evidence="2 6">Belongs to the prokaryotic/mitochondrial release factor family.</text>
</comment>
<dbReference type="KEGG" id="aaco:K1I37_19480"/>
<dbReference type="Pfam" id="PF00472">
    <property type="entry name" value="RF-1"/>
    <property type="match status" value="1"/>
</dbReference>
<organism evidence="8 9">
    <name type="scientific">Alicyclobacillus acidoterrestris (strain ATCC 49025 / DSM 3922 / CIP 106132 / NCIMB 13137 / GD3B)</name>
    <dbReference type="NCBI Taxonomy" id="1356854"/>
    <lineage>
        <taxon>Bacteria</taxon>
        <taxon>Bacillati</taxon>
        <taxon>Bacillota</taxon>
        <taxon>Bacilli</taxon>
        <taxon>Bacillales</taxon>
        <taxon>Alicyclobacillaceae</taxon>
        <taxon>Alicyclobacillus</taxon>
    </lineage>
</organism>
<sequence length="380" mass="42564">MAETFGELRQDLKTMATRLADFGRSLDVAAKETRIATLEDQMTAADFWDDQAKAQKVISEVNALKSVVEKMNEMTQLHSDAEVALELAQEENDMDLFAEANELAAKLKAGMDSFELELMLSGEYDANNAILELHPGAGGTESQDWASILLRMYTRWAEDHGYKVDVLDYLPGDEAGVKSVTLLIKGHNAYGYLKAEKGVHRLVRISPFDSSGRRHTSFASVDVIPEITEDNSDIEVRPEELRIDTYRSTGAGGQHVNTTDSAVRITHLPTGIVVSCQSERSQIQNRAVAMNLLKARLAEKRREEREAELAELRGEQKDIGWGSQIRSYVFHPYSMVKDHRTNEEIGNVHAVVDGLLDPFINAYLRWQLAREQAREQANQG</sequence>
<dbReference type="Proteomes" id="UP000829401">
    <property type="component" value="Chromosome"/>
</dbReference>
<dbReference type="PANTHER" id="PTHR43116:SF3">
    <property type="entry name" value="CLASS I PEPTIDE CHAIN RELEASE FACTOR"/>
    <property type="match status" value="1"/>
</dbReference>
<dbReference type="RefSeq" id="WP_174377494.1">
    <property type="nucleotide sequence ID" value="NZ_AURB01000158.1"/>
</dbReference>
<dbReference type="NCBIfam" id="TIGR00020">
    <property type="entry name" value="prfB"/>
    <property type="match status" value="1"/>
</dbReference>
<keyword evidence="4 6" id="KW-0488">Methylation</keyword>
<dbReference type="InterPro" id="IPR005139">
    <property type="entry name" value="PCRF"/>
</dbReference>
<dbReference type="SMART" id="SM00937">
    <property type="entry name" value="PCRF"/>
    <property type="match status" value="1"/>
</dbReference>
<dbReference type="GO" id="GO:0016149">
    <property type="term" value="F:translation release factor activity, codon specific"/>
    <property type="evidence" value="ECO:0007669"/>
    <property type="project" value="UniProtKB-UniRule"/>
</dbReference>
<dbReference type="PROSITE" id="PS00745">
    <property type="entry name" value="RF_PROK_I"/>
    <property type="match status" value="1"/>
</dbReference>
<dbReference type="AlphaFoldDB" id="A0A9E6ZKX2"/>
<comment type="function">
    <text evidence="1 6">Peptide chain release factor 2 directs the termination of translation in response to the peptide chain termination codons UGA and UAA.</text>
</comment>
<evidence type="ECO:0000313" key="9">
    <source>
        <dbReference type="Proteomes" id="UP000829401"/>
    </source>
</evidence>
<keyword evidence="6" id="KW-0963">Cytoplasm</keyword>
<dbReference type="Gene3D" id="3.30.160.20">
    <property type="match status" value="1"/>
</dbReference>
<dbReference type="InterPro" id="IPR045853">
    <property type="entry name" value="Pep_chain_release_fac_I_sf"/>
</dbReference>
<evidence type="ECO:0000259" key="7">
    <source>
        <dbReference type="PROSITE" id="PS00745"/>
    </source>
</evidence>
<accession>A0A9E6ZKX2</accession>
<keyword evidence="9" id="KW-1185">Reference proteome</keyword>
<dbReference type="InterPro" id="IPR004374">
    <property type="entry name" value="PrfB"/>
</dbReference>
<dbReference type="Gene3D" id="1.20.58.410">
    <property type="entry name" value="Release factor"/>
    <property type="match status" value="1"/>
</dbReference>
<evidence type="ECO:0000256" key="6">
    <source>
        <dbReference type="HAMAP-Rule" id="MF_00094"/>
    </source>
</evidence>